<protein>
    <recommendedName>
        <fullName evidence="4">3-deoxy-manno-octulosonate cytidylyltransferase</fullName>
        <ecNumber evidence="4">2.7.7.38</ecNumber>
    </recommendedName>
    <alternativeName>
        <fullName evidence="4">CMP-2-keto-3-deoxyoctulosonic acid synthase</fullName>
        <shortName evidence="4">CKS</shortName>
        <shortName evidence="4">CMP-KDO synthase</shortName>
    </alternativeName>
</protein>
<comment type="caution">
    <text evidence="5">The sequence shown here is derived from an EMBL/GenBank/DDBJ whole genome shotgun (WGS) entry which is preliminary data.</text>
</comment>
<dbReference type="PANTHER" id="PTHR42866:SF2">
    <property type="entry name" value="3-DEOXY-MANNO-OCTULOSONATE CYTIDYLYLTRANSFERASE, MITOCHONDRIAL"/>
    <property type="match status" value="1"/>
</dbReference>
<dbReference type="InParanoid" id="A0A317ZH29"/>
<dbReference type="AlphaFoldDB" id="A0A317ZH29"/>
<dbReference type="CDD" id="cd02517">
    <property type="entry name" value="CMP-KDO-Synthetase"/>
    <property type="match status" value="1"/>
</dbReference>
<evidence type="ECO:0000313" key="5">
    <source>
        <dbReference type="EMBL" id="PXA03268.1"/>
    </source>
</evidence>
<gene>
    <name evidence="4 5" type="primary">kdsB</name>
    <name evidence="5" type="ORF">DDZ13_12645</name>
</gene>
<dbReference type="EC" id="2.7.7.38" evidence="4"/>
<dbReference type="NCBIfam" id="NF003952">
    <property type="entry name" value="PRK05450.1-5"/>
    <property type="match status" value="1"/>
</dbReference>
<dbReference type="SUPFAM" id="SSF53448">
    <property type="entry name" value="Nucleotide-diphospho-sugar transferases"/>
    <property type="match status" value="1"/>
</dbReference>
<dbReference type="NCBIfam" id="TIGR00466">
    <property type="entry name" value="kdsB"/>
    <property type="match status" value="1"/>
</dbReference>
<dbReference type="Gene3D" id="3.90.550.10">
    <property type="entry name" value="Spore Coat Polysaccharide Biosynthesis Protein SpsA, Chain A"/>
    <property type="match status" value="1"/>
</dbReference>
<evidence type="ECO:0000256" key="1">
    <source>
        <dbReference type="ARBA" id="ARBA00022679"/>
    </source>
</evidence>
<dbReference type="InterPro" id="IPR029044">
    <property type="entry name" value="Nucleotide-diphossugar_trans"/>
</dbReference>
<proteinExistence type="inferred from homology"/>
<dbReference type="FunCoup" id="A0A317ZH29">
    <property type="interactions" value="367"/>
</dbReference>
<comment type="subcellular location">
    <subcellularLocation>
        <location evidence="4">Cytoplasm</location>
    </subcellularLocation>
</comment>
<keyword evidence="3 4" id="KW-0448">Lipopolysaccharide biosynthesis</keyword>
<dbReference type="Proteomes" id="UP000247099">
    <property type="component" value="Unassembled WGS sequence"/>
</dbReference>
<dbReference type="InterPro" id="IPR003329">
    <property type="entry name" value="Cytidylyl_trans"/>
</dbReference>
<dbReference type="Pfam" id="PF02348">
    <property type="entry name" value="CTP_transf_3"/>
    <property type="match status" value="1"/>
</dbReference>
<dbReference type="GO" id="GO:0005829">
    <property type="term" value="C:cytosol"/>
    <property type="evidence" value="ECO:0007669"/>
    <property type="project" value="TreeGrafter"/>
</dbReference>
<comment type="catalytic activity">
    <reaction evidence="4">
        <text>3-deoxy-alpha-D-manno-oct-2-ulosonate + CTP = CMP-3-deoxy-beta-D-manno-octulosonate + diphosphate</text>
        <dbReference type="Rhea" id="RHEA:23448"/>
        <dbReference type="ChEBI" id="CHEBI:33019"/>
        <dbReference type="ChEBI" id="CHEBI:37563"/>
        <dbReference type="ChEBI" id="CHEBI:85986"/>
        <dbReference type="ChEBI" id="CHEBI:85987"/>
        <dbReference type="EC" id="2.7.7.38"/>
    </reaction>
</comment>
<dbReference type="GO" id="GO:0009103">
    <property type="term" value="P:lipopolysaccharide biosynthetic process"/>
    <property type="evidence" value="ECO:0007669"/>
    <property type="project" value="UniProtKB-UniRule"/>
</dbReference>
<dbReference type="OrthoDB" id="9815559at2"/>
<keyword evidence="4" id="KW-0963">Cytoplasm</keyword>
<comment type="function">
    <text evidence="4">Activates KDO (a required 8-carbon sugar) for incorporation into bacterial lipopolysaccharide in Gram-negative bacteria.</text>
</comment>
<keyword evidence="6" id="KW-1185">Reference proteome</keyword>
<evidence type="ECO:0000256" key="2">
    <source>
        <dbReference type="ARBA" id="ARBA00022695"/>
    </source>
</evidence>
<dbReference type="GO" id="GO:0008690">
    <property type="term" value="F:3-deoxy-manno-octulosonate cytidylyltransferase activity"/>
    <property type="evidence" value="ECO:0007669"/>
    <property type="project" value="UniProtKB-UniRule"/>
</dbReference>
<name>A0A317ZH29_9BACT</name>
<comment type="similarity">
    <text evidence="4">Belongs to the KdsB family.</text>
</comment>
<dbReference type="UniPathway" id="UPA00358">
    <property type="reaction ID" value="UER00476"/>
</dbReference>
<dbReference type="EMBL" id="QHJQ01000010">
    <property type="protein sequence ID" value="PXA03268.1"/>
    <property type="molecule type" value="Genomic_DNA"/>
</dbReference>
<evidence type="ECO:0000313" key="6">
    <source>
        <dbReference type="Proteomes" id="UP000247099"/>
    </source>
</evidence>
<keyword evidence="1 4" id="KW-0808">Transferase</keyword>
<sequence>MMIGGKMSKTPVIIVPTRLTSSRFPRKLLHPVQGKPVILWTAERIREVAPEFPLYFAVDDAELEDCLGAAGYQTVMTRPDHPSGTDRLAEANASVGASAVINVQGDEPLVTGEQIRALAAGLKGGAAMSTLAVRFERPEDFANPNQVKVVRDRAGLALYFSRSPIPFARDQQGQIDVAWLSEHLVYRHLGLYAYTADFLSAFSSLEPGYLEELEKLEQLRAMEHGYKIHVGITDQPTIGIDTPEDVAAFEAALKKI</sequence>
<dbReference type="HAMAP" id="MF_00057">
    <property type="entry name" value="KdsB"/>
    <property type="match status" value="1"/>
</dbReference>
<dbReference type="InterPro" id="IPR004528">
    <property type="entry name" value="KdsB"/>
</dbReference>
<reference evidence="5 6" key="1">
    <citation type="submission" date="2018-05" db="EMBL/GenBank/DDBJ databases">
        <title>Coraliomargarita sinensis sp. nov., isolated from a marine solar saltern.</title>
        <authorList>
            <person name="Zhou L.Y."/>
        </authorList>
    </citation>
    <scope>NUCLEOTIDE SEQUENCE [LARGE SCALE GENOMIC DNA]</scope>
    <source>
        <strain evidence="5 6">WN38</strain>
    </source>
</reference>
<evidence type="ECO:0000256" key="4">
    <source>
        <dbReference type="HAMAP-Rule" id="MF_00057"/>
    </source>
</evidence>
<keyword evidence="2 4" id="KW-0548">Nucleotidyltransferase</keyword>
<accession>A0A317ZH29</accession>
<organism evidence="5 6">
    <name type="scientific">Coraliomargarita sinensis</name>
    <dbReference type="NCBI Taxonomy" id="2174842"/>
    <lineage>
        <taxon>Bacteria</taxon>
        <taxon>Pseudomonadati</taxon>
        <taxon>Verrucomicrobiota</taxon>
        <taxon>Opitutia</taxon>
        <taxon>Puniceicoccales</taxon>
        <taxon>Coraliomargaritaceae</taxon>
        <taxon>Coraliomargarita</taxon>
    </lineage>
</organism>
<dbReference type="GO" id="GO:0033468">
    <property type="term" value="P:CMP-keto-3-deoxy-D-manno-octulosonic acid biosynthetic process"/>
    <property type="evidence" value="ECO:0007669"/>
    <property type="project" value="UniProtKB-UniRule"/>
</dbReference>
<dbReference type="PANTHER" id="PTHR42866">
    <property type="entry name" value="3-DEOXY-MANNO-OCTULOSONATE CYTIDYLYLTRANSFERASE"/>
    <property type="match status" value="1"/>
</dbReference>
<evidence type="ECO:0000256" key="3">
    <source>
        <dbReference type="ARBA" id="ARBA00022985"/>
    </source>
</evidence>
<comment type="pathway">
    <text evidence="4">Nucleotide-sugar biosynthesis; CMP-3-deoxy-D-manno-octulosonate biosynthesis; CMP-3-deoxy-D-manno-octulosonate from 3-deoxy-D-manno-octulosonate and CTP: step 1/1.</text>
</comment>